<evidence type="ECO:0000313" key="1">
    <source>
        <dbReference type="EMBL" id="MCH4562483.1"/>
    </source>
</evidence>
<evidence type="ECO:0008006" key="3">
    <source>
        <dbReference type="Google" id="ProtNLM"/>
    </source>
</evidence>
<comment type="caution">
    <text evidence="1">The sequence shown here is derived from an EMBL/GenBank/DDBJ whole genome shotgun (WGS) entry which is preliminary data.</text>
</comment>
<accession>A0ABS9RRK0</accession>
<name>A0ABS9RRK0_9GAMM</name>
<keyword evidence="2" id="KW-1185">Reference proteome</keyword>
<sequence length="166" mass="18980">MPPLTSNDTTHACPTDEQLRLAHDHEHREMQRYRGLALSFLPTRPRVSRLMAAIGVECEQRLAALEVLADHLQLRHCLPVARPRRFRLPEAHRLHLFIANDAMACQALGYALAAAHHSRQFSELLVKFCHTPELEALLERFVEQKRNECRLLEEAQDSAYAASAWA</sequence>
<dbReference type="RefSeq" id="WP_146218651.1">
    <property type="nucleotide sequence ID" value="NZ_JAKVPY010000004.1"/>
</dbReference>
<evidence type="ECO:0000313" key="2">
    <source>
        <dbReference type="Proteomes" id="UP001202117"/>
    </source>
</evidence>
<dbReference type="Proteomes" id="UP001202117">
    <property type="component" value="Unassembled WGS sequence"/>
</dbReference>
<reference evidence="1 2" key="1">
    <citation type="submission" date="2022-02" db="EMBL/GenBank/DDBJ databases">
        <title>Halomonas fukangensis sp. nov., a halophilic bacterium isolated from a bulk soil of Kalidium foliatum at Fukang.</title>
        <authorList>
            <person name="Huang Y."/>
        </authorList>
    </citation>
    <scope>NUCLEOTIDE SEQUENCE [LARGE SCALE GENOMIC DNA]</scope>
    <source>
        <strain evidence="1 2">EGI 63088</strain>
    </source>
</reference>
<dbReference type="EMBL" id="JAKVPY010000004">
    <property type="protein sequence ID" value="MCH4562483.1"/>
    <property type="molecule type" value="Genomic_DNA"/>
</dbReference>
<gene>
    <name evidence="1" type="ORF">MKP05_04950</name>
</gene>
<organism evidence="1 2">
    <name type="scientific">Halomonas flagellata</name>
    <dbReference type="NCBI Taxonomy" id="2920385"/>
    <lineage>
        <taxon>Bacteria</taxon>
        <taxon>Pseudomonadati</taxon>
        <taxon>Pseudomonadota</taxon>
        <taxon>Gammaproteobacteria</taxon>
        <taxon>Oceanospirillales</taxon>
        <taxon>Halomonadaceae</taxon>
        <taxon>Halomonas</taxon>
    </lineage>
</organism>
<protein>
    <recommendedName>
        <fullName evidence="3">DUF892 family protein</fullName>
    </recommendedName>
</protein>
<proteinExistence type="predicted"/>